<dbReference type="SUPFAM" id="SSF81606">
    <property type="entry name" value="PP2C-like"/>
    <property type="match status" value="1"/>
</dbReference>
<feature type="domain" description="PPM-type phosphatase" evidence="1">
    <location>
        <begin position="12"/>
        <end position="228"/>
    </location>
</feature>
<dbReference type="Gene3D" id="3.60.40.10">
    <property type="entry name" value="PPM-type phosphatase domain"/>
    <property type="match status" value="1"/>
</dbReference>
<dbReference type="RefSeq" id="WP_183949903.1">
    <property type="nucleotide sequence ID" value="NZ_JACIDH010000001.1"/>
</dbReference>
<evidence type="ECO:0000313" key="2">
    <source>
        <dbReference type="EMBL" id="MBB3877766.1"/>
    </source>
</evidence>
<reference evidence="2 3" key="1">
    <citation type="submission" date="2020-08" db="EMBL/GenBank/DDBJ databases">
        <title>Genomic Encyclopedia of Type Strains, Phase IV (KMG-IV): sequencing the most valuable type-strain genomes for metagenomic binning, comparative biology and taxonomic classification.</title>
        <authorList>
            <person name="Goeker M."/>
        </authorList>
    </citation>
    <scope>NUCLEOTIDE SEQUENCE [LARGE SCALE GENOMIC DNA]</scope>
    <source>
        <strain evidence="2 3">DSM 19512</strain>
    </source>
</reference>
<dbReference type="InterPro" id="IPR001932">
    <property type="entry name" value="PPM-type_phosphatase-like_dom"/>
</dbReference>
<sequence length="253" mass="26655">MTAWSWAAASRRGVSHERHGEPRQDAFRIVGTPDGAGVFAAVACDGAGSAPRGGVGATIAARVLAGCAQAWLDHAGRLPHPDALACWMLLARRRIAQAAAAHELEPCEFATTAVMTLSDASLTLTAHVGDGAVVARDAATRDWLALSWPEHGEYANTTRFLTDPDGPAIRIAVHDGRIDRIAAMTDGLERLALDFTTTRAHAAFMEPMAAPLAVRAVGGLDAELSGALRAYLGSDRVNEHTDDDKTLLLACFA</sequence>
<proteinExistence type="predicted"/>
<organism evidence="2 3">
    <name type="scientific">Sphingomonas pseudosanguinis</name>
    <dbReference type="NCBI Taxonomy" id="413712"/>
    <lineage>
        <taxon>Bacteria</taxon>
        <taxon>Pseudomonadati</taxon>
        <taxon>Pseudomonadota</taxon>
        <taxon>Alphaproteobacteria</taxon>
        <taxon>Sphingomonadales</taxon>
        <taxon>Sphingomonadaceae</taxon>
        <taxon>Sphingomonas</taxon>
    </lineage>
</organism>
<dbReference type="Pfam" id="PF13672">
    <property type="entry name" value="PP2C_2"/>
    <property type="match status" value="1"/>
</dbReference>
<protein>
    <recommendedName>
        <fullName evidence="1">PPM-type phosphatase domain-containing protein</fullName>
    </recommendedName>
</protein>
<dbReference type="Proteomes" id="UP000538670">
    <property type="component" value="Unassembled WGS sequence"/>
</dbReference>
<dbReference type="InterPro" id="IPR036457">
    <property type="entry name" value="PPM-type-like_dom_sf"/>
</dbReference>
<evidence type="ECO:0000313" key="3">
    <source>
        <dbReference type="Proteomes" id="UP000538670"/>
    </source>
</evidence>
<keyword evidence="3" id="KW-1185">Reference proteome</keyword>
<dbReference type="EMBL" id="JACIDH010000001">
    <property type="protein sequence ID" value="MBB3877766.1"/>
    <property type="molecule type" value="Genomic_DNA"/>
</dbReference>
<gene>
    <name evidence="2" type="ORF">GGR48_000169</name>
</gene>
<evidence type="ECO:0000259" key="1">
    <source>
        <dbReference type="Pfam" id="PF13672"/>
    </source>
</evidence>
<comment type="caution">
    <text evidence="2">The sequence shown here is derived from an EMBL/GenBank/DDBJ whole genome shotgun (WGS) entry which is preliminary data.</text>
</comment>
<dbReference type="AlphaFoldDB" id="A0A7W6ABM5"/>
<name>A0A7W6ABM5_9SPHN</name>
<accession>A0A7W6ABM5</accession>